<gene>
    <name evidence="2" type="ORF">GCM10007872_23760</name>
</gene>
<proteinExistence type="predicted"/>
<evidence type="ECO:0000259" key="1">
    <source>
        <dbReference type="Pfam" id="PF04321"/>
    </source>
</evidence>
<feature type="domain" description="RmlD-like substrate binding" evidence="1">
    <location>
        <begin position="4"/>
        <end position="74"/>
    </location>
</feature>
<keyword evidence="3" id="KW-1185">Reference proteome</keyword>
<dbReference type="Gene3D" id="3.40.50.720">
    <property type="entry name" value="NAD(P)-binding Rossmann-like Domain"/>
    <property type="match status" value="1"/>
</dbReference>
<dbReference type="EMBL" id="BSNZ01000018">
    <property type="protein sequence ID" value="GLQ85466.1"/>
    <property type="molecule type" value="Genomic_DNA"/>
</dbReference>
<organism evidence="2 3">
    <name type="scientific">Gluconobacter sphaericus NBRC 12467</name>
    <dbReference type="NCBI Taxonomy" id="1307951"/>
    <lineage>
        <taxon>Bacteria</taxon>
        <taxon>Pseudomonadati</taxon>
        <taxon>Pseudomonadota</taxon>
        <taxon>Alphaproteobacteria</taxon>
        <taxon>Acetobacterales</taxon>
        <taxon>Acetobacteraceae</taxon>
        <taxon>Gluconobacter</taxon>
    </lineage>
</organism>
<reference evidence="3" key="1">
    <citation type="journal article" date="2019" name="Int. J. Syst. Evol. Microbiol.">
        <title>The Global Catalogue of Microorganisms (GCM) 10K type strain sequencing project: providing services to taxonomists for standard genome sequencing and annotation.</title>
        <authorList>
            <consortium name="The Broad Institute Genomics Platform"/>
            <consortium name="The Broad Institute Genome Sequencing Center for Infectious Disease"/>
            <person name="Wu L."/>
            <person name="Ma J."/>
        </authorList>
    </citation>
    <scope>NUCLEOTIDE SEQUENCE [LARGE SCALE GENOMIC DNA]</scope>
    <source>
        <strain evidence="3">NBRC 12467</strain>
    </source>
</reference>
<accession>A0AA37SIN2</accession>
<dbReference type="InterPro" id="IPR029903">
    <property type="entry name" value="RmlD-like-bd"/>
</dbReference>
<evidence type="ECO:0000313" key="3">
    <source>
        <dbReference type="Proteomes" id="UP001156708"/>
    </source>
</evidence>
<sequence length="75" mass="8052">MALRILLTGGQGFVGQHLNARLQDCISGHALLEDPMGLRGRVAVERFVKDKKNDACLHLAAVSSIVRAKAENAEA</sequence>
<dbReference type="Proteomes" id="UP001156708">
    <property type="component" value="Unassembled WGS sequence"/>
</dbReference>
<dbReference type="Pfam" id="PF04321">
    <property type="entry name" value="RmlD_sub_bind"/>
    <property type="match status" value="1"/>
</dbReference>
<protein>
    <recommendedName>
        <fullName evidence="1">RmlD-like substrate binding domain-containing protein</fullName>
    </recommendedName>
</protein>
<name>A0AA37SIN2_9PROT</name>
<dbReference type="RefSeq" id="WP_228123865.1">
    <property type="nucleotide sequence ID" value="NZ_BJMK01000007.1"/>
</dbReference>
<dbReference type="SUPFAM" id="SSF51735">
    <property type="entry name" value="NAD(P)-binding Rossmann-fold domains"/>
    <property type="match status" value="1"/>
</dbReference>
<dbReference type="AlphaFoldDB" id="A0AA37SIN2"/>
<dbReference type="InterPro" id="IPR036291">
    <property type="entry name" value="NAD(P)-bd_dom_sf"/>
</dbReference>
<evidence type="ECO:0000313" key="2">
    <source>
        <dbReference type="EMBL" id="GLQ85466.1"/>
    </source>
</evidence>
<comment type="caution">
    <text evidence="2">The sequence shown here is derived from an EMBL/GenBank/DDBJ whole genome shotgun (WGS) entry which is preliminary data.</text>
</comment>